<keyword evidence="4 5" id="KW-0413">Isomerase</keyword>
<dbReference type="GO" id="GO:0003755">
    <property type="term" value="F:peptidyl-prolyl cis-trans isomerase activity"/>
    <property type="evidence" value="ECO:0007669"/>
    <property type="project" value="UniProtKB-UniRule"/>
</dbReference>
<evidence type="ECO:0000313" key="8">
    <source>
        <dbReference type="EMBL" id="RIY40940.1"/>
    </source>
</evidence>
<evidence type="ECO:0000256" key="1">
    <source>
        <dbReference type="ARBA" id="ARBA00000971"/>
    </source>
</evidence>
<evidence type="ECO:0000259" key="7">
    <source>
        <dbReference type="PROSITE" id="PS50059"/>
    </source>
</evidence>
<dbReference type="Proteomes" id="UP000266206">
    <property type="component" value="Unassembled WGS sequence"/>
</dbReference>
<dbReference type="InterPro" id="IPR048261">
    <property type="entry name" value="SlpA/SlyD-like_ins_sf"/>
</dbReference>
<dbReference type="AlphaFoldDB" id="A0A3A1YVR9"/>
<reference evidence="8 9" key="1">
    <citation type="submission" date="2017-08" db="EMBL/GenBank/DDBJ databases">
        <title>Pusillimonas indicus sp. nov., a member of the family Alcaligenaceae isolated from surface seawater.</title>
        <authorList>
            <person name="Li J."/>
        </authorList>
    </citation>
    <scope>NUCLEOTIDE SEQUENCE [LARGE SCALE GENOMIC DNA]</scope>
    <source>
        <strain evidence="8 9">L52-1-41</strain>
    </source>
</reference>
<evidence type="ECO:0000256" key="3">
    <source>
        <dbReference type="ARBA" id="ARBA00023110"/>
    </source>
</evidence>
<dbReference type="EMBL" id="NQYH01000006">
    <property type="protein sequence ID" value="RIY40940.1"/>
    <property type="molecule type" value="Genomic_DNA"/>
</dbReference>
<evidence type="ECO:0000256" key="2">
    <source>
        <dbReference type="ARBA" id="ARBA00006577"/>
    </source>
</evidence>
<proteinExistence type="inferred from homology"/>
<evidence type="ECO:0000313" key="9">
    <source>
        <dbReference type="Proteomes" id="UP000266206"/>
    </source>
</evidence>
<comment type="caution">
    <text evidence="8">The sequence shown here is derived from an EMBL/GenBank/DDBJ whole genome shotgun (WGS) entry which is preliminary data.</text>
</comment>
<dbReference type="PANTHER" id="PTHR47861">
    <property type="entry name" value="FKBP-TYPE PEPTIDYL-PROLYL CIS-TRANS ISOMERASE SLYD"/>
    <property type="match status" value="1"/>
</dbReference>
<dbReference type="EC" id="5.2.1.8" evidence="6"/>
<dbReference type="RefSeq" id="WP_114419724.1">
    <property type="nucleotide sequence ID" value="NZ_NQYH01000006.1"/>
</dbReference>
<protein>
    <recommendedName>
        <fullName evidence="6">Peptidyl-prolyl cis-trans isomerase</fullName>
        <ecNumber evidence="6">5.2.1.8</ecNumber>
    </recommendedName>
</protein>
<dbReference type="Gene3D" id="2.40.10.330">
    <property type="match status" value="1"/>
</dbReference>
<organism evidence="8 9">
    <name type="scientific">Neopusillimonas maritima</name>
    <dbReference type="NCBI Taxonomy" id="2026239"/>
    <lineage>
        <taxon>Bacteria</taxon>
        <taxon>Pseudomonadati</taxon>
        <taxon>Pseudomonadota</taxon>
        <taxon>Betaproteobacteria</taxon>
        <taxon>Burkholderiales</taxon>
        <taxon>Alcaligenaceae</taxon>
        <taxon>Neopusillimonas</taxon>
    </lineage>
</organism>
<evidence type="ECO:0000256" key="6">
    <source>
        <dbReference type="RuleBase" id="RU003915"/>
    </source>
</evidence>
<dbReference type="InterPro" id="IPR046357">
    <property type="entry name" value="PPIase_dom_sf"/>
</dbReference>
<gene>
    <name evidence="8" type="ORF">CJP73_09120</name>
</gene>
<feature type="domain" description="PPIase FKBP-type" evidence="7">
    <location>
        <begin position="15"/>
        <end position="85"/>
    </location>
</feature>
<sequence>MTSSSDSVNVFVQSDSYLTLHYRITIISGPGKGSVFADTFSGNPATLQLGMGQWSPSLEQVLVGRAEGAEFSTEISAAQAYGDRNPELIQWVGRKLLDQHSEPGMQYEPGDIVTFTSPEGLKYSGVCKESRDDAALFDFNHPLAGADLRLDVALLGVM</sequence>
<dbReference type="OrthoDB" id="9808891at2"/>
<dbReference type="SUPFAM" id="SSF54534">
    <property type="entry name" value="FKBP-like"/>
    <property type="match status" value="1"/>
</dbReference>
<name>A0A3A1YVR9_9BURK</name>
<comment type="catalytic activity">
    <reaction evidence="1 5 6">
        <text>[protein]-peptidylproline (omega=180) = [protein]-peptidylproline (omega=0)</text>
        <dbReference type="Rhea" id="RHEA:16237"/>
        <dbReference type="Rhea" id="RHEA-COMP:10747"/>
        <dbReference type="Rhea" id="RHEA-COMP:10748"/>
        <dbReference type="ChEBI" id="CHEBI:83833"/>
        <dbReference type="ChEBI" id="CHEBI:83834"/>
        <dbReference type="EC" id="5.2.1.8"/>
    </reaction>
</comment>
<dbReference type="PANTHER" id="PTHR47861:SF4">
    <property type="entry name" value="FKBP-TYPE 16 KDA PEPTIDYL-PROLYL CIS-TRANS ISOMERASE"/>
    <property type="match status" value="1"/>
</dbReference>
<dbReference type="PROSITE" id="PS50059">
    <property type="entry name" value="FKBP_PPIASE"/>
    <property type="match status" value="1"/>
</dbReference>
<dbReference type="Gene3D" id="3.10.50.40">
    <property type="match status" value="1"/>
</dbReference>
<evidence type="ECO:0000256" key="5">
    <source>
        <dbReference type="PROSITE-ProRule" id="PRU00277"/>
    </source>
</evidence>
<evidence type="ECO:0000256" key="4">
    <source>
        <dbReference type="ARBA" id="ARBA00023235"/>
    </source>
</evidence>
<dbReference type="InterPro" id="IPR001179">
    <property type="entry name" value="PPIase_FKBP_dom"/>
</dbReference>
<accession>A0A3A1YVR9</accession>
<dbReference type="Pfam" id="PF00254">
    <property type="entry name" value="FKBP_C"/>
    <property type="match status" value="1"/>
</dbReference>
<keyword evidence="3 5" id="KW-0697">Rotamase</keyword>
<comment type="similarity">
    <text evidence="2 6">Belongs to the FKBP-type PPIase family.</text>
</comment>